<evidence type="ECO:0000313" key="2">
    <source>
        <dbReference type="Proteomes" id="UP000005953"/>
    </source>
</evidence>
<accession>A4BKJ8</accession>
<dbReference type="Proteomes" id="UP000005953">
    <property type="component" value="Unassembled WGS sequence"/>
</dbReference>
<comment type="caution">
    <text evidence="1">The sequence shown here is derived from an EMBL/GenBank/DDBJ whole genome shotgun (WGS) entry which is preliminary data.</text>
</comment>
<protein>
    <submittedName>
        <fullName evidence="1">Uncharacterized protein</fullName>
    </submittedName>
</protein>
<dbReference type="EMBL" id="AAOE01000046">
    <property type="protein sequence ID" value="EAR07351.1"/>
    <property type="molecule type" value="Genomic_DNA"/>
</dbReference>
<sequence>MYSFEEIKERSVSENELVVGYTDAMELLYILEQSGTQVLGWEGWIKYKDGRLGHSQKHQGTVDLSDMKNNFAIALVKSTIMQAKVEWDEKPEVNGATLLYCITTDT</sequence>
<organism evidence="1 2">
    <name type="scientific">Reinekea blandensis MED297</name>
    <dbReference type="NCBI Taxonomy" id="314283"/>
    <lineage>
        <taxon>Bacteria</taxon>
        <taxon>Pseudomonadati</taxon>
        <taxon>Pseudomonadota</taxon>
        <taxon>Gammaproteobacteria</taxon>
        <taxon>Oceanospirillales</taxon>
        <taxon>Saccharospirillaceae</taxon>
        <taxon>Reinekea</taxon>
    </lineage>
</organism>
<gene>
    <name evidence="1" type="ORF">MED297_07676</name>
</gene>
<dbReference type="HOGENOM" id="CLU_2221029_0_0_6"/>
<proteinExistence type="predicted"/>
<reference evidence="1 2" key="1">
    <citation type="submission" date="2006-02" db="EMBL/GenBank/DDBJ databases">
        <authorList>
            <person name="Pinhassi J."/>
            <person name="Pedros-Alio C."/>
            <person name="Ferriera S."/>
            <person name="Johnson J."/>
            <person name="Kravitz S."/>
            <person name="Halpern A."/>
            <person name="Remington K."/>
            <person name="Beeson K."/>
            <person name="Tran B."/>
            <person name="Rogers Y.-H."/>
            <person name="Friedman R."/>
            <person name="Venter J.C."/>
        </authorList>
    </citation>
    <scope>NUCLEOTIDE SEQUENCE [LARGE SCALE GENOMIC DNA]</scope>
    <source>
        <strain evidence="1 2">MED297</strain>
    </source>
</reference>
<dbReference type="RefSeq" id="WP_008045530.1">
    <property type="nucleotide sequence ID" value="NZ_CH724152.1"/>
</dbReference>
<dbReference type="STRING" id="314283.MED297_07676"/>
<keyword evidence="2" id="KW-1185">Reference proteome</keyword>
<dbReference type="AlphaFoldDB" id="A4BKJ8"/>
<name>A4BKJ8_9GAMM</name>
<dbReference type="OrthoDB" id="6897301at2"/>
<evidence type="ECO:0000313" key="1">
    <source>
        <dbReference type="EMBL" id="EAR07351.1"/>
    </source>
</evidence>